<dbReference type="OMA" id="YISKEPY"/>
<dbReference type="PANTHER" id="PTHR12357:SF127">
    <property type="entry name" value="YTH DOMAIN-CONTAINING FAMILY PROTEIN"/>
    <property type="match status" value="1"/>
</dbReference>
<feature type="compositionally biased region" description="Polar residues" evidence="2">
    <location>
        <begin position="313"/>
        <end position="330"/>
    </location>
</feature>
<dbReference type="Pfam" id="PF04146">
    <property type="entry name" value="YTH"/>
    <property type="match status" value="1"/>
</dbReference>
<dbReference type="GO" id="GO:0003729">
    <property type="term" value="F:mRNA binding"/>
    <property type="evidence" value="ECO:0000318"/>
    <property type="project" value="GO_Central"/>
</dbReference>
<comment type="caution">
    <text evidence="4">The sequence shown here is derived from an EMBL/GenBank/DDBJ whole genome shotgun (WGS) entry which is preliminary data.</text>
</comment>
<dbReference type="AlphaFoldDB" id="A0A0K9Q629"/>
<evidence type="ECO:0000313" key="4">
    <source>
        <dbReference type="EMBL" id="KMZ76192.1"/>
    </source>
</evidence>
<feature type="region of interest" description="Disordered" evidence="2">
    <location>
        <begin position="300"/>
        <end position="330"/>
    </location>
</feature>
<keyword evidence="1" id="KW-0694">RNA-binding</keyword>
<sequence>MASKTVHPSKPIEVMVTSLKTDSTNLIPAKDNAPSDSTSCISSVDAVCSTRGIESDQEAFMAEQSLYYPMDGYYGYPYPGHEMQFGRSNEQGLLFGPGPAMMHQALDAGQLIYYSPGFQPEPNSYCNSFLPGAVFGVDGQYLGQQSYGSCPITPHPQPFGSPAYFPNSMCYGPEMMPTYGQDASFWDYNNGNGYTGSLTLPTLKSKYPSKTQPSRHTTASSKSPIVEKMGLPPVLDNPPRADLQNPLTKSPNNKTFIPSKGFSPVPKSPFYSYQGKSGMLYSNNNKEIGQVWIDTEKAKRRSKLNGHGDPNLLNEQNRGPRTNLSRNALNSGNGVSVVDLEDNSSNKTVLIKKDDYNHYDFQVNYEQALFFIIKSYSEDDIHKSIKYNVWASTPNGNKRLDAAFQSAQNQMKEKGCACPVFLFFSVNASGQFCGVAEMTGRVDFNKNMDFWQQDKWNGYIPVKWHIIKDVPNPHFRHIILENNDNKPVTNSRDTQEVLFLRGSDMLKIFKYFHTNTSILDDFEFYESRQKVMLDKRAKICDVPLNNFQQKSEPATVKKPEESEGTESIVNSMEALQLGSEKTNKSDTQFSVEQ</sequence>
<evidence type="ECO:0000256" key="1">
    <source>
        <dbReference type="RuleBase" id="RU369095"/>
    </source>
</evidence>
<gene>
    <name evidence="4" type="ORF">ZOSMA_105G00190</name>
</gene>
<proteinExistence type="inferred from homology"/>
<dbReference type="CDD" id="cd21134">
    <property type="entry name" value="YTH"/>
    <property type="match status" value="1"/>
</dbReference>
<protein>
    <recommendedName>
        <fullName evidence="1">YTH domain-containing family protein</fullName>
    </recommendedName>
</protein>
<dbReference type="GO" id="GO:1990247">
    <property type="term" value="F:N6-methyladenosine-containing RNA reader activity"/>
    <property type="evidence" value="ECO:0007669"/>
    <property type="project" value="UniProtKB-UniRule"/>
</dbReference>
<dbReference type="STRING" id="29655.A0A0K9Q629"/>
<dbReference type="GO" id="GO:0061157">
    <property type="term" value="P:mRNA destabilization"/>
    <property type="evidence" value="ECO:0000318"/>
    <property type="project" value="GO_Central"/>
</dbReference>
<feature type="region of interest" description="Disordered" evidence="2">
    <location>
        <begin position="574"/>
        <end position="593"/>
    </location>
</feature>
<feature type="compositionally biased region" description="Polar residues" evidence="2">
    <location>
        <begin position="245"/>
        <end position="256"/>
    </location>
</feature>
<dbReference type="EMBL" id="LFYR01000069">
    <property type="protein sequence ID" value="KMZ76192.1"/>
    <property type="molecule type" value="Genomic_DNA"/>
</dbReference>
<dbReference type="PANTHER" id="PTHR12357">
    <property type="entry name" value="YTH YT521-B HOMOLOGY DOMAIN-CONTAINING"/>
    <property type="match status" value="1"/>
</dbReference>
<comment type="similarity">
    <text evidence="1">Belongs to the YTHDF family.</text>
</comment>
<organism evidence="4 5">
    <name type="scientific">Zostera marina</name>
    <name type="common">Eelgrass</name>
    <dbReference type="NCBI Taxonomy" id="29655"/>
    <lineage>
        <taxon>Eukaryota</taxon>
        <taxon>Viridiplantae</taxon>
        <taxon>Streptophyta</taxon>
        <taxon>Embryophyta</taxon>
        <taxon>Tracheophyta</taxon>
        <taxon>Spermatophyta</taxon>
        <taxon>Magnoliopsida</taxon>
        <taxon>Liliopsida</taxon>
        <taxon>Zosteraceae</taxon>
        <taxon>Zostera</taxon>
    </lineage>
</organism>
<dbReference type="Gene3D" id="3.10.590.10">
    <property type="entry name" value="ph1033 like domains"/>
    <property type="match status" value="1"/>
</dbReference>
<dbReference type="InterPro" id="IPR045168">
    <property type="entry name" value="YTH_prot"/>
</dbReference>
<dbReference type="Proteomes" id="UP000036987">
    <property type="component" value="Unassembled WGS sequence"/>
</dbReference>
<comment type="function">
    <text evidence="1">Specifically recognizes and binds N6-methyladenosine (m6A)-containing RNAs, and regulates mRNA stability. M6A is a modification present at internal sites of mRNAs and some non-coding RNAs and plays a role in mRNA stability and processing.</text>
</comment>
<dbReference type="GO" id="GO:0005737">
    <property type="term" value="C:cytoplasm"/>
    <property type="evidence" value="ECO:0000318"/>
    <property type="project" value="GO_Central"/>
</dbReference>
<evidence type="ECO:0000256" key="2">
    <source>
        <dbReference type="SAM" id="MobiDB-lite"/>
    </source>
</evidence>
<dbReference type="OrthoDB" id="306690at2759"/>
<dbReference type="InterPro" id="IPR007275">
    <property type="entry name" value="YTH_domain"/>
</dbReference>
<name>A0A0K9Q629_ZOSMR</name>
<reference evidence="5" key="1">
    <citation type="journal article" date="2016" name="Nature">
        <title>The genome of the seagrass Zostera marina reveals angiosperm adaptation to the sea.</title>
        <authorList>
            <person name="Olsen J.L."/>
            <person name="Rouze P."/>
            <person name="Verhelst B."/>
            <person name="Lin Y.-C."/>
            <person name="Bayer T."/>
            <person name="Collen J."/>
            <person name="Dattolo E."/>
            <person name="De Paoli E."/>
            <person name="Dittami S."/>
            <person name="Maumus F."/>
            <person name="Michel G."/>
            <person name="Kersting A."/>
            <person name="Lauritano C."/>
            <person name="Lohaus R."/>
            <person name="Toepel M."/>
            <person name="Tonon T."/>
            <person name="Vanneste K."/>
            <person name="Amirebrahimi M."/>
            <person name="Brakel J."/>
            <person name="Bostroem C."/>
            <person name="Chovatia M."/>
            <person name="Grimwood J."/>
            <person name="Jenkins J.W."/>
            <person name="Jueterbock A."/>
            <person name="Mraz A."/>
            <person name="Stam W.T."/>
            <person name="Tice H."/>
            <person name="Bornberg-Bauer E."/>
            <person name="Green P.J."/>
            <person name="Pearson G.A."/>
            <person name="Procaccini G."/>
            <person name="Duarte C.M."/>
            <person name="Schmutz J."/>
            <person name="Reusch T.B.H."/>
            <person name="Van de Peer Y."/>
        </authorList>
    </citation>
    <scope>NUCLEOTIDE SEQUENCE [LARGE SCALE GENOMIC DNA]</scope>
    <source>
        <strain evidence="5">cv. Finnish</strain>
    </source>
</reference>
<feature type="compositionally biased region" description="Polar residues" evidence="2">
    <location>
        <begin position="205"/>
        <end position="223"/>
    </location>
</feature>
<accession>A0A0K9Q629</accession>
<evidence type="ECO:0000313" key="5">
    <source>
        <dbReference type="Proteomes" id="UP000036987"/>
    </source>
</evidence>
<feature type="region of interest" description="Disordered" evidence="2">
    <location>
        <begin position="205"/>
        <end position="261"/>
    </location>
</feature>
<dbReference type="PROSITE" id="PS50882">
    <property type="entry name" value="YTH"/>
    <property type="match status" value="1"/>
</dbReference>
<keyword evidence="5" id="KW-1185">Reference proteome</keyword>
<evidence type="ECO:0000259" key="3">
    <source>
        <dbReference type="PROSITE" id="PS50882"/>
    </source>
</evidence>
<feature type="domain" description="YTH" evidence="3">
    <location>
        <begin position="368"/>
        <end position="509"/>
    </location>
</feature>